<proteinExistence type="predicted"/>
<dbReference type="EMBL" id="JACGWO010000005">
    <property type="protein sequence ID" value="KAK4426296.1"/>
    <property type="molecule type" value="Genomic_DNA"/>
</dbReference>
<protein>
    <submittedName>
        <fullName evidence="2">Uncharacterized protein</fullName>
    </submittedName>
</protein>
<gene>
    <name evidence="2" type="ORF">Salat_1398100</name>
</gene>
<keyword evidence="3" id="KW-1185">Reference proteome</keyword>
<feature type="compositionally biased region" description="Low complexity" evidence="1">
    <location>
        <begin position="179"/>
        <end position="196"/>
    </location>
</feature>
<feature type="region of interest" description="Disordered" evidence="1">
    <location>
        <begin position="175"/>
        <end position="225"/>
    </location>
</feature>
<reference evidence="2" key="2">
    <citation type="journal article" date="2024" name="Plant">
        <title>Genomic evolution and insights into agronomic trait innovations of Sesamum species.</title>
        <authorList>
            <person name="Miao H."/>
            <person name="Wang L."/>
            <person name="Qu L."/>
            <person name="Liu H."/>
            <person name="Sun Y."/>
            <person name="Le M."/>
            <person name="Wang Q."/>
            <person name="Wei S."/>
            <person name="Zheng Y."/>
            <person name="Lin W."/>
            <person name="Duan Y."/>
            <person name="Cao H."/>
            <person name="Xiong S."/>
            <person name="Wang X."/>
            <person name="Wei L."/>
            <person name="Li C."/>
            <person name="Ma Q."/>
            <person name="Ju M."/>
            <person name="Zhao R."/>
            <person name="Li G."/>
            <person name="Mu C."/>
            <person name="Tian Q."/>
            <person name="Mei H."/>
            <person name="Zhang T."/>
            <person name="Gao T."/>
            <person name="Zhang H."/>
        </authorList>
    </citation>
    <scope>NUCLEOTIDE SEQUENCE</scope>
    <source>
        <strain evidence="2">3651</strain>
    </source>
</reference>
<dbReference type="Proteomes" id="UP001293254">
    <property type="component" value="Unassembled WGS sequence"/>
</dbReference>
<evidence type="ECO:0000313" key="3">
    <source>
        <dbReference type="Proteomes" id="UP001293254"/>
    </source>
</evidence>
<accession>A0AAE1Y9P4</accession>
<sequence length="225" mass="24025">MTRRTRVSSSKEPSSAQPNEISLDSFAVISSLPPKMSAKAIVKTINLLGLSEGFKILTPVEYQWANNPPPGYMTVYAAQCVSGLRFPLHPFLVDLLVTLGISPSQLNLNSYRVKAAGHLNHGFKAKALVEEDLLIVAGLHPVPDPYAGLESRYFHLQTMMNRVAVRNFLPENVPSNPLSSSSTRSASATSSDIQSSGRGQSPSRTPPAVGPSSASVSLIPTDGAN</sequence>
<organism evidence="2 3">
    <name type="scientific">Sesamum alatum</name>
    <dbReference type="NCBI Taxonomy" id="300844"/>
    <lineage>
        <taxon>Eukaryota</taxon>
        <taxon>Viridiplantae</taxon>
        <taxon>Streptophyta</taxon>
        <taxon>Embryophyta</taxon>
        <taxon>Tracheophyta</taxon>
        <taxon>Spermatophyta</taxon>
        <taxon>Magnoliopsida</taxon>
        <taxon>eudicotyledons</taxon>
        <taxon>Gunneridae</taxon>
        <taxon>Pentapetalae</taxon>
        <taxon>asterids</taxon>
        <taxon>lamiids</taxon>
        <taxon>Lamiales</taxon>
        <taxon>Pedaliaceae</taxon>
        <taxon>Sesamum</taxon>
    </lineage>
</organism>
<comment type="caution">
    <text evidence="2">The sequence shown here is derived from an EMBL/GenBank/DDBJ whole genome shotgun (WGS) entry which is preliminary data.</text>
</comment>
<evidence type="ECO:0000256" key="1">
    <source>
        <dbReference type="SAM" id="MobiDB-lite"/>
    </source>
</evidence>
<dbReference type="AlphaFoldDB" id="A0AAE1Y9P4"/>
<reference evidence="2" key="1">
    <citation type="submission" date="2020-06" db="EMBL/GenBank/DDBJ databases">
        <authorList>
            <person name="Li T."/>
            <person name="Hu X."/>
            <person name="Zhang T."/>
            <person name="Song X."/>
            <person name="Zhang H."/>
            <person name="Dai N."/>
            <person name="Sheng W."/>
            <person name="Hou X."/>
            <person name="Wei L."/>
        </authorList>
    </citation>
    <scope>NUCLEOTIDE SEQUENCE</scope>
    <source>
        <strain evidence="2">3651</strain>
        <tissue evidence="2">Leaf</tissue>
    </source>
</reference>
<evidence type="ECO:0000313" key="2">
    <source>
        <dbReference type="EMBL" id="KAK4426296.1"/>
    </source>
</evidence>
<name>A0AAE1Y9P4_9LAMI</name>